<dbReference type="PANTHER" id="PTHR22778:SF51">
    <property type="entry name" value="DIHYDROFOLATE REDUCTASE"/>
    <property type="match status" value="1"/>
</dbReference>
<dbReference type="EMBL" id="PGOL01000272">
    <property type="protein sequence ID" value="PKI73556.1"/>
    <property type="molecule type" value="Genomic_DNA"/>
</dbReference>
<evidence type="ECO:0000313" key="3">
    <source>
        <dbReference type="Proteomes" id="UP000233551"/>
    </source>
</evidence>
<dbReference type="PANTHER" id="PTHR22778">
    <property type="entry name" value="OVARIAN CANCER GENE-2 PROTEIN-RELATED"/>
    <property type="match status" value="1"/>
</dbReference>
<accession>A0A2I0L0B6</accession>
<sequence>MRLLLLASQEEEVVVVAPRKPRFRCLHGYRTSEEIIKAQINEWPESFLQRVDLVFHDDEDIVGGDSPTCTLQVDLSKWKTFVEKLGSSINGAPSYGQGNRHGGAKLPKDQE</sequence>
<gene>
    <name evidence="2" type="ORF">CRG98_006137</name>
</gene>
<dbReference type="STRING" id="22663.A0A2I0L0B6"/>
<comment type="caution">
    <text evidence="2">The sequence shown here is derived from an EMBL/GenBank/DDBJ whole genome shotgun (WGS) entry which is preliminary data.</text>
</comment>
<keyword evidence="3" id="KW-1185">Reference proteome</keyword>
<evidence type="ECO:0000256" key="1">
    <source>
        <dbReference type="SAM" id="MobiDB-lite"/>
    </source>
</evidence>
<feature type="region of interest" description="Disordered" evidence="1">
    <location>
        <begin position="88"/>
        <end position="111"/>
    </location>
</feature>
<organism evidence="2 3">
    <name type="scientific">Punica granatum</name>
    <name type="common">Pomegranate</name>
    <dbReference type="NCBI Taxonomy" id="22663"/>
    <lineage>
        <taxon>Eukaryota</taxon>
        <taxon>Viridiplantae</taxon>
        <taxon>Streptophyta</taxon>
        <taxon>Embryophyta</taxon>
        <taxon>Tracheophyta</taxon>
        <taxon>Spermatophyta</taxon>
        <taxon>Magnoliopsida</taxon>
        <taxon>eudicotyledons</taxon>
        <taxon>Gunneridae</taxon>
        <taxon>Pentapetalae</taxon>
        <taxon>rosids</taxon>
        <taxon>malvids</taxon>
        <taxon>Myrtales</taxon>
        <taxon>Lythraceae</taxon>
        <taxon>Punica</taxon>
    </lineage>
</organism>
<protein>
    <submittedName>
        <fullName evidence="2">Uncharacterized protein</fullName>
    </submittedName>
</protein>
<dbReference type="Proteomes" id="UP000233551">
    <property type="component" value="Unassembled WGS sequence"/>
</dbReference>
<proteinExistence type="predicted"/>
<dbReference type="AlphaFoldDB" id="A0A2I0L0B6"/>
<reference evidence="2 3" key="1">
    <citation type="submission" date="2017-11" db="EMBL/GenBank/DDBJ databases">
        <title>De-novo sequencing of pomegranate (Punica granatum L.) genome.</title>
        <authorList>
            <person name="Akparov Z."/>
            <person name="Amiraslanov A."/>
            <person name="Hajiyeva S."/>
            <person name="Abbasov M."/>
            <person name="Kaur K."/>
            <person name="Hamwieh A."/>
            <person name="Solovyev V."/>
            <person name="Salamov A."/>
            <person name="Braich B."/>
            <person name="Kosarev P."/>
            <person name="Mahmoud A."/>
            <person name="Hajiyev E."/>
            <person name="Babayeva S."/>
            <person name="Izzatullayeva V."/>
            <person name="Mammadov A."/>
            <person name="Mammadov A."/>
            <person name="Sharifova S."/>
            <person name="Ojaghi J."/>
            <person name="Eynullazada K."/>
            <person name="Bayramov B."/>
            <person name="Abdulazimova A."/>
            <person name="Shahmuradov I."/>
        </authorList>
    </citation>
    <scope>NUCLEOTIDE SEQUENCE [LARGE SCALE GENOMIC DNA]</scope>
    <source>
        <strain evidence="3">cv. AG2017</strain>
        <tissue evidence="2">Leaf</tissue>
    </source>
</reference>
<name>A0A2I0L0B6_PUNGR</name>
<evidence type="ECO:0000313" key="2">
    <source>
        <dbReference type="EMBL" id="PKI73556.1"/>
    </source>
</evidence>